<protein>
    <submittedName>
        <fullName evidence="3">Uncharacterized protein</fullName>
    </submittedName>
</protein>
<evidence type="ECO:0000256" key="1">
    <source>
        <dbReference type="SAM" id="MobiDB-lite"/>
    </source>
</evidence>
<dbReference type="AlphaFoldDB" id="A0A0C3CQU5"/>
<keyword evidence="4" id="KW-1185">Reference proteome</keyword>
<proteinExistence type="predicted"/>
<evidence type="ECO:0000313" key="2">
    <source>
        <dbReference type="EMBL" id="KIM83572.1"/>
    </source>
</evidence>
<dbReference type="OrthoDB" id="3268409at2759"/>
<name>A0A0C3CQU5_PILCF</name>
<gene>
    <name evidence="3" type="ORF">PILCRDRAFT_83365</name>
    <name evidence="2" type="ORF">PILCRDRAFT_88006</name>
</gene>
<dbReference type="EMBL" id="KN832970">
    <property type="protein sequence ID" value="KIM92017.1"/>
    <property type="molecule type" value="Genomic_DNA"/>
</dbReference>
<dbReference type="Proteomes" id="UP000054166">
    <property type="component" value="Unassembled WGS sequence"/>
</dbReference>
<reference evidence="3" key="3">
    <citation type="submission" date="2015-02" db="EMBL/GenBank/DDBJ databases">
        <title>Evolutionary Origins and Diversification of the Mycorrhizal Mutualists.</title>
        <authorList>
            <consortium name="DOE Joint Genome Institute"/>
            <consortium name="Mycorrhizal Genomics Consortium"/>
            <person name="Kohler A."/>
            <person name="Kuo A."/>
            <person name="Nagy L.G."/>
            <person name="Floudas D."/>
            <person name="Copeland A."/>
            <person name="Barry K.W."/>
            <person name="Cichocki N."/>
            <person name="Veneault-Fourrey C."/>
            <person name="LaButti K."/>
            <person name="Lindquist E.A."/>
            <person name="Lipzen A."/>
            <person name="Lundell T."/>
            <person name="Morin E."/>
            <person name="Murat C."/>
            <person name="Riley R."/>
            <person name="Ohm R."/>
            <person name="Sun H."/>
            <person name="Tunlid A."/>
            <person name="Henrissat B."/>
            <person name="Grigoriev I.V."/>
            <person name="Hibbett D.S."/>
            <person name="Martin F."/>
        </authorList>
    </citation>
    <scope>NUCLEOTIDE SEQUENCE</scope>
    <source>
        <strain evidence="3 4">F 1598</strain>
    </source>
</reference>
<reference evidence="4" key="2">
    <citation type="submission" date="2015-01" db="EMBL/GenBank/DDBJ databases">
        <title>Evolutionary Origins and Diversification of the Mycorrhizal Mutualists.</title>
        <authorList>
            <consortium name="DOE Joint Genome Institute"/>
            <consortium name="Mycorrhizal Genomics Consortium"/>
            <person name="Kohler A."/>
            <person name="Kuo A."/>
            <person name="Nagy L.G."/>
            <person name="Floudas D."/>
            <person name="Copeland A."/>
            <person name="Barry K.W."/>
            <person name="Cichocki N."/>
            <person name="Veneault-Fourrey C."/>
            <person name="LaButti K."/>
            <person name="Lindquist E.A."/>
            <person name="Lipzen A."/>
            <person name="Lundell T."/>
            <person name="Morin E."/>
            <person name="Murat C."/>
            <person name="Riley R."/>
            <person name="Ohm R."/>
            <person name="Sun H."/>
            <person name="Tunlid A."/>
            <person name="Henrissat B."/>
            <person name="Grigoriev I.V."/>
            <person name="Hibbett D.S."/>
            <person name="Martin F."/>
        </authorList>
    </citation>
    <scope>NUCLEOTIDE SEQUENCE [LARGE SCALE GENOMIC DNA]</scope>
    <source>
        <strain evidence="2 4">F 1598</strain>
    </source>
</reference>
<accession>A0A0C3CQU5</accession>
<dbReference type="HOGENOM" id="CLU_010536_1_0_1"/>
<evidence type="ECO:0000313" key="3">
    <source>
        <dbReference type="EMBL" id="KIM92017.1"/>
    </source>
</evidence>
<reference evidence="3 4" key="1">
    <citation type="submission" date="2014-04" db="EMBL/GenBank/DDBJ databases">
        <authorList>
            <consortium name="DOE Joint Genome Institute"/>
            <person name="Kuo A."/>
            <person name="Tarkka M."/>
            <person name="Buscot F."/>
            <person name="Kohler A."/>
            <person name="Nagy L.G."/>
            <person name="Floudas D."/>
            <person name="Copeland A."/>
            <person name="Barry K.W."/>
            <person name="Cichocki N."/>
            <person name="Veneault-Fourrey C."/>
            <person name="LaButti K."/>
            <person name="Lindquist E.A."/>
            <person name="Lipzen A."/>
            <person name="Lundell T."/>
            <person name="Morin E."/>
            <person name="Murat C."/>
            <person name="Sun H."/>
            <person name="Tunlid A."/>
            <person name="Henrissat B."/>
            <person name="Grigoriev I.V."/>
            <person name="Hibbett D.S."/>
            <person name="Martin F."/>
            <person name="Nordberg H.P."/>
            <person name="Cantor M.N."/>
            <person name="Hua S.X."/>
        </authorList>
    </citation>
    <scope>NUCLEOTIDE SEQUENCE [LARGE SCALE GENOMIC DNA]</scope>
    <source>
        <strain evidence="3 4">F 1598</strain>
    </source>
</reference>
<dbReference type="EMBL" id="KN832990">
    <property type="protein sequence ID" value="KIM83572.1"/>
    <property type="molecule type" value="Genomic_DNA"/>
</dbReference>
<feature type="region of interest" description="Disordered" evidence="1">
    <location>
        <begin position="1"/>
        <end position="22"/>
    </location>
</feature>
<sequence length="946" mass="106519">MSPLDIDANPPRHSPSSSIKENVRPQLSFLSTLAHVSQSPQAPPAVKQALNLAVSYFTSIGDFLPVSPPNGPTQKHISLSSSGPMPLTGLPLSCADGEILTRHNIQLNRQTTLETVYYYPRNTLVEYPETSINGRIGHVFSLDPLNWISPVLNFAYSLGGSHGMSQRDRTVKTTLLVDDLGEPVPCRETHTTCQGCKICPYNDQATITRPHCQATRDDLHRNLTHTQRLLQSPTDLSQQLLMKTLSLWSSFCRIGCSAPPYETTSYLGMERDQVERWNAQREKARRGHEAKSTCQGRLLFEYNYRGIPYVRCEHYNRDEGEVSLLEKEVFAEDEGPVLACSMVSNSSSVRVCCPSEHRNSAGDLVMAEMERLPCESRILCHGHHPHPIPQPLKTPPLIRLQIFKLLESLGQDLADLTPRRFLRHTSVCAYLRNTLPHILHPSLSDLHVSLSNREHLQVYIEAARLKAFPEGTGWEGLLHLKQRQDQELSPEEVYIRYAAELPLLGSIIHEEDDTNRASDPIRIIICMGKDSSKRLLDAQFLQSDIGFKRIVGFQEFELGGRDHGSRTALPYCRVYLNRQTAAAHHFIFKKIEEIVTQDTGKSLQWRHLHAMTMYEYVGILHWAADQHGGQAKGLGLHLKELAQQMPSKYDLHEPGRLLSSLSEYDHLHRLFRLCHAHVSRNIKTTRVSEDVKNKMRSLVCMEHPDFDSVLREIEQEGGKPGAGMYHFFPARYDPLISWLVDWVQDKRRSKFALEGMCWAKSFIPKLVWQMGDSTSNVIEGLHSDVNTEGIACSLVGGIHRGHHFDNLKLKTLNVFEMTGIRPSYQSGHISESTLRGLKRKGNSRHKVLVGQDSLISNHNKRLLLAKEALDKATKRVLAAQAQAANNIGSAKHNEAVVKRLGARVKAETKYQEAVGASAEAIGSGTGKRHIQNRESEDMIMTMRALK</sequence>
<evidence type="ECO:0000313" key="4">
    <source>
        <dbReference type="Proteomes" id="UP000054166"/>
    </source>
</evidence>
<organism evidence="3 4">
    <name type="scientific">Piloderma croceum (strain F 1598)</name>
    <dbReference type="NCBI Taxonomy" id="765440"/>
    <lineage>
        <taxon>Eukaryota</taxon>
        <taxon>Fungi</taxon>
        <taxon>Dikarya</taxon>
        <taxon>Basidiomycota</taxon>
        <taxon>Agaricomycotina</taxon>
        <taxon>Agaricomycetes</taxon>
        <taxon>Agaricomycetidae</taxon>
        <taxon>Atheliales</taxon>
        <taxon>Atheliaceae</taxon>
        <taxon>Piloderma</taxon>
    </lineage>
</organism>